<evidence type="ECO:0000256" key="2">
    <source>
        <dbReference type="ARBA" id="ARBA00022729"/>
    </source>
</evidence>
<evidence type="ECO:0000259" key="7">
    <source>
        <dbReference type="Pfam" id="PF08386"/>
    </source>
</evidence>
<dbReference type="InterPro" id="IPR000073">
    <property type="entry name" value="AB_hydrolase_1"/>
</dbReference>
<evidence type="ECO:0000256" key="1">
    <source>
        <dbReference type="ARBA" id="ARBA00010088"/>
    </source>
</evidence>
<reference evidence="8" key="1">
    <citation type="submission" date="2024-05" db="EMBL/GenBank/DDBJ databases">
        <title>Whole genome shotgun sequence of Streptomyces hydrogenans NBRC 13475.</title>
        <authorList>
            <person name="Komaki H."/>
            <person name="Tamura T."/>
        </authorList>
    </citation>
    <scope>NUCLEOTIDE SEQUENCE</scope>
    <source>
        <strain evidence="8">NBRC 13475</strain>
    </source>
</reference>
<evidence type="ECO:0000256" key="3">
    <source>
        <dbReference type="ARBA" id="ARBA00022801"/>
    </source>
</evidence>
<evidence type="ECO:0000313" key="9">
    <source>
        <dbReference type="Proteomes" id="UP001052739"/>
    </source>
</evidence>
<organism evidence="8 9">
    <name type="scientific">Streptomyces hydrogenans</name>
    <dbReference type="NCBI Taxonomy" id="1873719"/>
    <lineage>
        <taxon>Bacteria</taxon>
        <taxon>Bacillati</taxon>
        <taxon>Actinomycetota</taxon>
        <taxon>Actinomycetes</taxon>
        <taxon>Kitasatosporales</taxon>
        <taxon>Streptomycetaceae</taxon>
        <taxon>Streptomyces</taxon>
    </lineage>
</organism>
<dbReference type="Gene3D" id="3.40.50.1820">
    <property type="entry name" value="alpha/beta hydrolase"/>
    <property type="match status" value="1"/>
</dbReference>
<keyword evidence="2 5" id="KW-0732">Signal</keyword>
<feature type="region of interest" description="Disordered" evidence="4">
    <location>
        <begin position="547"/>
        <end position="572"/>
    </location>
</feature>
<dbReference type="EMBL" id="BNDW01000102">
    <property type="protein sequence ID" value="GHI26566.1"/>
    <property type="molecule type" value="Genomic_DNA"/>
</dbReference>
<dbReference type="PANTHER" id="PTHR43248">
    <property type="entry name" value="2-SUCCINYL-6-HYDROXY-2,4-CYCLOHEXADIENE-1-CARBOXYLATE SYNTHASE"/>
    <property type="match status" value="1"/>
</dbReference>
<evidence type="ECO:0000313" key="8">
    <source>
        <dbReference type="EMBL" id="GHI26566.1"/>
    </source>
</evidence>
<evidence type="ECO:0000256" key="4">
    <source>
        <dbReference type="SAM" id="MobiDB-lite"/>
    </source>
</evidence>
<proteinExistence type="inferred from homology"/>
<feature type="domain" description="Peptidase S33 tripeptidyl aminopeptidase-like C-terminal" evidence="7">
    <location>
        <begin position="447"/>
        <end position="544"/>
    </location>
</feature>
<keyword evidence="3 8" id="KW-0378">Hydrolase</keyword>
<evidence type="ECO:0000259" key="6">
    <source>
        <dbReference type="Pfam" id="PF00561"/>
    </source>
</evidence>
<dbReference type="InterPro" id="IPR013595">
    <property type="entry name" value="Pept_S33_TAP-like_C"/>
</dbReference>
<evidence type="ECO:0000256" key="5">
    <source>
        <dbReference type="SAM" id="SignalP"/>
    </source>
</evidence>
<accession>A0ABQ3PNF8</accession>
<feature type="compositionally biased region" description="Low complexity" evidence="4">
    <location>
        <begin position="556"/>
        <end position="572"/>
    </location>
</feature>
<dbReference type="SUPFAM" id="SSF53474">
    <property type="entry name" value="alpha/beta-Hydrolases"/>
    <property type="match status" value="1"/>
</dbReference>
<dbReference type="PANTHER" id="PTHR43248:SF29">
    <property type="entry name" value="TRIPEPTIDYL AMINOPEPTIDASE"/>
    <property type="match status" value="1"/>
</dbReference>
<comment type="caution">
    <text evidence="8">The sequence shown here is derived from an EMBL/GenBank/DDBJ whole genome shotgun (WGS) entry which is preliminary data.</text>
</comment>
<protein>
    <submittedName>
        <fullName evidence="8">Alpha/beta hydrolase</fullName>
    </submittedName>
</protein>
<dbReference type="InterPro" id="IPR029058">
    <property type="entry name" value="AB_hydrolase_fold"/>
</dbReference>
<keyword evidence="9" id="KW-1185">Reference proteome</keyword>
<feature type="domain" description="AB hydrolase-1" evidence="6">
    <location>
        <begin position="118"/>
        <end position="296"/>
    </location>
</feature>
<feature type="chain" id="PRO_5046377626" evidence="5">
    <location>
        <begin position="41"/>
        <end position="572"/>
    </location>
</feature>
<gene>
    <name evidence="8" type="ORF">Shyd_79370</name>
</gene>
<feature type="signal peptide" evidence="5">
    <location>
        <begin position="1"/>
        <end position="40"/>
    </location>
</feature>
<name>A0ABQ3PNF8_9ACTN</name>
<comment type="similarity">
    <text evidence="1">Belongs to the peptidase S33 family.</text>
</comment>
<dbReference type="Pfam" id="PF00561">
    <property type="entry name" value="Abhydrolase_1"/>
    <property type="match status" value="1"/>
</dbReference>
<dbReference type="Pfam" id="PF08386">
    <property type="entry name" value="Abhydrolase_4"/>
    <property type="match status" value="1"/>
</dbReference>
<dbReference type="InterPro" id="IPR051601">
    <property type="entry name" value="Serine_prot/Carboxylest_S33"/>
</dbReference>
<dbReference type="Proteomes" id="UP001052739">
    <property type="component" value="Unassembled WGS sequence"/>
</dbReference>
<dbReference type="GO" id="GO:0016787">
    <property type="term" value="F:hydrolase activity"/>
    <property type="evidence" value="ECO:0007669"/>
    <property type="project" value="UniProtKB-KW"/>
</dbReference>
<sequence length="572" mass="61368">MRSRDRNRSRAHSRTRGRWAAVVAATAVAALLPAFTPALAAPPEPAPTAPAAAPSGSAALAEYTRQRPRWAPCDPQGPAEFECATIEVPLDYGRPAGRRLDLAISRIRATSPRDRHGVLLINPGGPGGQGLDMPLYLRSELPEDVPRRFDLIGFDPRGVGRSSPVGCGLTDDELNWQRPYRPASFAADVRWARTVAEKCRTANGAVLPHLTTRNTARDMDLVRAVLGERRISYLGYSYGTYLGAVYTQLFPRRADRFVLDSAVDPARIWRGMIQVWAEGAEPAFDRWADWTAARHAAYGLGATPDEVRATFWGLVARADRTPIEIDGLRLTGDDIRIAARAAFFSPRPAAESVVRLKEAAEGGAPTVAPSRRATPPRPVPPSFARTVAGAFAAPEVRAGSEGPAGPEVPADNMDAAFWSVVCADTRAWPRDPERYRRDAVRDGAAYPLYGDVASHIKPCAFWQPGSEPATRIGNGVGALILQNEWDSQTPLVSGQGLRRVMKGARMVTVLGGEGHGVYGSGSCAEATATAYLTTGRLPAGDTTCRATPRQAAEASRLPLPAPQGLPAGRPAF</sequence>